<feature type="domain" description="RNase H type-1" evidence="12">
    <location>
        <begin position="95"/>
        <end position="243"/>
    </location>
</feature>
<name>A0A316U8Q0_9BASI</name>
<reference evidence="13 14" key="1">
    <citation type="journal article" date="2018" name="Mol. Biol. Evol.">
        <title>Broad Genomic Sampling Reveals a Smut Pathogenic Ancestry of the Fungal Clade Ustilaginomycotina.</title>
        <authorList>
            <person name="Kijpornyongpan T."/>
            <person name="Mondo S.J."/>
            <person name="Barry K."/>
            <person name="Sandor L."/>
            <person name="Lee J."/>
            <person name="Lipzen A."/>
            <person name="Pangilinan J."/>
            <person name="LaButti K."/>
            <person name="Hainaut M."/>
            <person name="Henrissat B."/>
            <person name="Grigoriev I.V."/>
            <person name="Spatafora J.W."/>
            <person name="Aime M.C."/>
        </authorList>
    </citation>
    <scope>NUCLEOTIDE SEQUENCE [LARGE SCALE GENOMIC DNA]</scope>
    <source>
        <strain evidence="13 14">MCA 4718</strain>
    </source>
</reference>
<dbReference type="Pfam" id="PF00075">
    <property type="entry name" value="RNase_H"/>
    <property type="match status" value="1"/>
</dbReference>
<dbReference type="InterPro" id="IPR050092">
    <property type="entry name" value="RNase_H"/>
</dbReference>
<dbReference type="SUPFAM" id="SSF53098">
    <property type="entry name" value="Ribonuclease H-like"/>
    <property type="match status" value="1"/>
</dbReference>
<dbReference type="PIRSF" id="PIRSF036852">
    <property type="entry name" value="Ribonuclease_H1_euk"/>
    <property type="match status" value="1"/>
</dbReference>
<dbReference type="PANTHER" id="PTHR10642">
    <property type="entry name" value="RIBONUCLEASE H1"/>
    <property type="match status" value="1"/>
</dbReference>
<dbReference type="STRING" id="1684307.A0A316U8Q0"/>
<dbReference type="InterPro" id="IPR036397">
    <property type="entry name" value="RNaseH_sf"/>
</dbReference>
<proteinExistence type="inferred from homology"/>
<comment type="similarity">
    <text evidence="3 10">Belongs to the RNase H family.</text>
</comment>
<dbReference type="Pfam" id="PF01693">
    <property type="entry name" value="Cauli_VI"/>
    <property type="match status" value="1"/>
</dbReference>
<comment type="catalytic activity">
    <reaction evidence="1 10">
        <text>Endonucleolytic cleavage to 5'-phosphomonoester.</text>
        <dbReference type="EC" id="3.1.26.4"/>
    </reaction>
</comment>
<dbReference type="InterPro" id="IPR037056">
    <property type="entry name" value="RNase_H1_N_sf"/>
</dbReference>
<dbReference type="GO" id="GO:0004523">
    <property type="term" value="F:RNA-DNA hybrid ribonuclease activity"/>
    <property type="evidence" value="ECO:0007669"/>
    <property type="project" value="UniProtKB-UniRule"/>
</dbReference>
<comment type="function">
    <text evidence="10">Endonuclease that specifically degrades the RNA of RNA-DNA hybrids.</text>
</comment>
<keyword evidence="8 10" id="KW-0378">Hydrolase</keyword>
<dbReference type="GO" id="GO:0000287">
    <property type="term" value="F:magnesium ion binding"/>
    <property type="evidence" value="ECO:0007669"/>
    <property type="project" value="UniProtKB-UniRule"/>
</dbReference>
<evidence type="ECO:0000259" key="12">
    <source>
        <dbReference type="PROSITE" id="PS50879"/>
    </source>
</evidence>
<dbReference type="Proteomes" id="UP000245942">
    <property type="component" value="Unassembled WGS sequence"/>
</dbReference>
<keyword evidence="5 10" id="KW-0540">Nuclease</keyword>
<sequence>MGKKGYYAVQSGRSVGVYDTWAECKQAVDGYSGASFKRFDSHDQASAFAGGSGSASGGSRYSAPTTSSRSGYGSSDYGSSDYSYRAPRAQAAPAPSRRDNIYIDGAAPGNGRDGSRAGYGIYHENQANQHLNRSERLNGDIQTNNRAELTAAIEALRGAPRDTTPVLHTDSRYTMGIKDWLPNWERNGFRNANGEPVANQDLVRQLDHEIKQRGGNVEFEHVRGHTGVPGNEMADRERTSLAGDDRSGSYRPN</sequence>
<dbReference type="FunFam" id="3.40.970.10:FF:000001">
    <property type="entry name" value="Ribonuclease H1"/>
    <property type="match status" value="1"/>
</dbReference>
<keyword evidence="7 10" id="KW-0255">Endonuclease</keyword>
<dbReference type="EC" id="3.1.26.4" evidence="4 10"/>
<evidence type="ECO:0000256" key="7">
    <source>
        <dbReference type="ARBA" id="ARBA00022759"/>
    </source>
</evidence>
<evidence type="ECO:0000256" key="1">
    <source>
        <dbReference type="ARBA" id="ARBA00000077"/>
    </source>
</evidence>
<feature type="compositionally biased region" description="Basic and acidic residues" evidence="11">
    <location>
        <begin position="233"/>
        <end position="253"/>
    </location>
</feature>
<evidence type="ECO:0000256" key="8">
    <source>
        <dbReference type="ARBA" id="ARBA00022801"/>
    </source>
</evidence>
<evidence type="ECO:0000256" key="6">
    <source>
        <dbReference type="ARBA" id="ARBA00022723"/>
    </source>
</evidence>
<evidence type="ECO:0000313" key="13">
    <source>
        <dbReference type="EMBL" id="PWN21542.1"/>
    </source>
</evidence>
<dbReference type="PROSITE" id="PS50879">
    <property type="entry name" value="RNASE_H_1"/>
    <property type="match status" value="1"/>
</dbReference>
<evidence type="ECO:0000256" key="9">
    <source>
        <dbReference type="ARBA" id="ARBA00022842"/>
    </source>
</evidence>
<dbReference type="InterPro" id="IPR011320">
    <property type="entry name" value="RNase_H1_N"/>
</dbReference>
<accession>A0A316U8Q0</accession>
<dbReference type="Gene3D" id="3.30.420.10">
    <property type="entry name" value="Ribonuclease H-like superfamily/Ribonuclease H"/>
    <property type="match status" value="1"/>
</dbReference>
<feature type="compositionally biased region" description="Low complexity" evidence="11">
    <location>
        <begin position="57"/>
        <end position="95"/>
    </location>
</feature>
<dbReference type="AlphaFoldDB" id="A0A316U8Q0"/>
<dbReference type="RefSeq" id="XP_025348702.1">
    <property type="nucleotide sequence ID" value="XM_025489517.1"/>
</dbReference>
<evidence type="ECO:0000256" key="5">
    <source>
        <dbReference type="ARBA" id="ARBA00022722"/>
    </source>
</evidence>
<evidence type="ECO:0000256" key="2">
    <source>
        <dbReference type="ARBA" id="ARBA00001946"/>
    </source>
</evidence>
<dbReference type="GO" id="GO:0003676">
    <property type="term" value="F:nucleic acid binding"/>
    <property type="evidence" value="ECO:0007669"/>
    <property type="project" value="UniProtKB-UniRule"/>
</dbReference>
<keyword evidence="14" id="KW-1185">Reference proteome</keyword>
<dbReference type="PANTHER" id="PTHR10642:SF26">
    <property type="entry name" value="RIBONUCLEASE H1"/>
    <property type="match status" value="1"/>
</dbReference>
<dbReference type="EMBL" id="KZ819325">
    <property type="protein sequence ID" value="PWN21542.1"/>
    <property type="molecule type" value="Genomic_DNA"/>
</dbReference>
<organism evidence="13 14">
    <name type="scientific">Pseudomicrostroma glucosiphilum</name>
    <dbReference type="NCBI Taxonomy" id="1684307"/>
    <lineage>
        <taxon>Eukaryota</taxon>
        <taxon>Fungi</taxon>
        <taxon>Dikarya</taxon>
        <taxon>Basidiomycota</taxon>
        <taxon>Ustilaginomycotina</taxon>
        <taxon>Exobasidiomycetes</taxon>
        <taxon>Microstromatales</taxon>
        <taxon>Microstromatales incertae sedis</taxon>
        <taxon>Pseudomicrostroma</taxon>
    </lineage>
</organism>
<dbReference type="InterPro" id="IPR012337">
    <property type="entry name" value="RNaseH-like_sf"/>
</dbReference>
<feature type="region of interest" description="Disordered" evidence="11">
    <location>
        <begin position="221"/>
        <end position="253"/>
    </location>
</feature>
<comment type="cofactor">
    <cofactor evidence="2 10">
        <name>Mg(2+)</name>
        <dbReference type="ChEBI" id="CHEBI:18420"/>
    </cofactor>
</comment>
<dbReference type="GeneID" id="37011251"/>
<evidence type="ECO:0000313" key="14">
    <source>
        <dbReference type="Proteomes" id="UP000245942"/>
    </source>
</evidence>
<evidence type="ECO:0000256" key="4">
    <source>
        <dbReference type="ARBA" id="ARBA00012180"/>
    </source>
</evidence>
<dbReference type="GO" id="GO:0043137">
    <property type="term" value="P:DNA replication, removal of RNA primer"/>
    <property type="evidence" value="ECO:0007669"/>
    <property type="project" value="TreeGrafter"/>
</dbReference>
<dbReference type="InterPro" id="IPR017067">
    <property type="entry name" value="RNase_H1_euk"/>
</dbReference>
<evidence type="ECO:0000256" key="11">
    <source>
        <dbReference type="SAM" id="MobiDB-lite"/>
    </source>
</evidence>
<keyword evidence="6 10" id="KW-0479">Metal-binding</keyword>
<dbReference type="CDD" id="cd09280">
    <property type="entry name" value="RNase_HI_eukaryote_like"/>
    <property type="match status" value="1"/>
</dbReference>
<gene>
    <name evidence="13" type="ORF">BCV69DRAFT_173169</name>
</gene>
<protein>
    <recommendedName>
        <fullName evidence="4 10">Ribonuclease H</fullName>
        <shortName evidence="10">RNase H</shortName>
        <ecNumber evidence="4 10">3.1.26.4</ecNumber>
    </recommendedName>
</protein>
<evidence type="ECO:0000256" key="3">
    <source>
        <dbReference type="ARBA" id="ARBA00005300"/>
    </source>
</evidence>
<keyword evidence="9 10" id="KW-0460">Magnesium</keyword>
<feature type="region of interest" description="Disordered" evidence="11">
    <location>
        <begin position="46"/>
        <end position="119"/>
    </location>
</feature>
<evidence type="ECO:0000256" key="10">
    <source>
        <dbReference type="PIRNR" id="PIRNR036852"/>
    </source>
</evidence>
<dbReference type="InterPro" id="IPR002156">
    <property type="entry name" value="RNaseH_domain"/>
</dbReference>
<dbReference type="Gene3D" id="3.40.970.10">
    <property type="entry name" value="Ribonuclease H1, N-terminal domain"/>
    <property type="match status" value="1"/>
</dbReference>
<dbReference type="OrthoDB" id="245563at2759"/>
<dbReference type="InterPro" id="IPR009027">
    <property type="entry name" value="Ribosomal_bL9/RNase_H1_N"/>
</dbReference>
<dbReference type="SUPFAM" id="SSF55658">
    <property type="entry name" value="L9 N-domain-like"/>
    <property type="match status" value="1"/>
</dbReference>